<dbReference type="GO" id="GO:0032259">
    <property type="term" value="P:methylation"/>
    <property type="evidence" value="ECO:0007669"/>
    <property type="project" value="UniProtKB-KW"/>
</dbReference>
<accession>A0A0P9ZIX4</accession>
<dbReference type="GO" id="GO:0008168">
    <property type="term" value="F:methyltransferase activity"/>
    <property type="evidence" value="ECO:0007669"/>
    <property type="project" value="UniProtKB-KW"/>
</dbReference>
<evidence type="ECO:0000313" key="2">
    <source>
        <dbReference type="Proteomes" id="UP000050455"/>
    </source>
</evidence>
<comment type="caution">
    <text evidence="1">The sequence shown here is derived from an EMBL/GenBank/DDBJ whole genome shotgun (WGS) entry which is preliminary data.</text>
</comment>
<gene>
    <name evidence="1" type="ORF">ALO64_04523</name>
</gene>
<dbReference type="AlphaFoldDB" id="A0A0P9ZIX4"/>
<sequence>MANEELVARGYFSSGRFAGERFGAFEVFFIGGTSVTALKRVGVDITIPDAIDFPFSLYKAPKKPSAARPDRLYVRRTSEGLIPVAIGEDKAPTKLLDEKAVLRAAEQGLFSAAAIGARVAITSNGERFYYINVKASLLEQQIIYFDEKRDFGPAVLANILEGDAGVAKDPRPLAESIWQMIWQATKRV</sequence>
<name>A0A0P9ZIX4_9PSED</name>
<dbReference type="PATRIC" id="fig|86176.4.peg.5090"/>
<reference evidence="1 2" key="1">
    <citation type="submission" date="2015-09" db="EMBL/GenBank/DDBJ databases">
        <title>Genome announcement of multiple Pseudomonas syringae strains.</title>
        <authorList>
            <person name="Thakur S."/>
            <person name="Wang P.W."/>
            <person name="Gong Y."/>
            <person name="Weir B.S."/>
            <person name="Guttman D.S."/>
        </authorList>
    </citation>
    <scope>NUCLEOTIDE SEQUENCE [LARGE SCALE GENOMIC DNA]</scope>
    <source>
        <strain evidence="1 2">ICMP6289</strain>
    </source>
</reference>
<organism evidence="1 2">
    <name type="scientific">Pseudomonas meliae</name>
    <dbReference type="NCBI Taxonomy" id="86176"/>
    <lineage>
        <taxon>Bacteria</taxon>
        <taxon>Pseudomonadati</taxon>
        <taxon>Pseudomonadota</taxon>
        <taxon>Gammaproteobacteria</taxon>
        <taxon>Pseudomonadales</taxon>
        <taxon>Pseudomonadaceae</taxon>
        <taxon>Pseudomonas</taxon>
    </lineage>
</organism>
<keyword evidence="2" id="KW-1185">Reference proteome</keyword>
<evidence type="ECO:0000313" key="1">
    <source>
        <dbReference type="EMBL" id="KPX91187.1"/>
    </source>
</evidence>
<keyword evidence="1" id="KW-0808">Transferase</keyword>
<proteinExistence type="predicted"/>
<dbReference type="Proteomes" id="UP000050455">
    <property type="component" value="Unassembled WGS sequence"/>
</dbReference>
<dbReference type="EMBL" id="LJQT01000163">
    <property type="protein sequence ID" value="KPX91187.1"/>
    <property type="molecule type" value="Genomic_DNA"/>
</dbReference>
<dbReference type="RefSeq" id="WP_044344974.1">
    <property type="nucleotide sequence ID" value="NZ_JYHE01000101.1"/>
</dbReference>
<keyword evidence="1" id="KW-0489">Methyltransferase</keyword>
<protein>
    <submittedName>
        <fullName evidence="1">N-6 DNA methylase</fullName>
    </submittedName>
</protein>